<evidence type="ECO:0000313" key="2">
    <source>
        <dbReference type="Proteomes" id="UP000001542"/>
    </source>
</evidence>
<dbReference type="VEuPathDB" id="TrichDB:TVAGG3_0189830"/>
<dbReference type="KEGG" id="tva:4761985"/>
<reference evidence="1" key="1">
    <citation type="submission" date="2006-10" db="EMBL/GenBank/DDBJ databases">
        <authorList>
            <person name="Amadeo P."/>
            <person name="Zhao Q."/>
            <person name="Wortman J."/>
            <person name="Fraser-Liggett C."/>
            <person name="Carlton J."/>
        </authorList>
    </citation>
    <scope>NUCLEOTIDE SEQUENCE</scope>
    <source>
        <strain evidence="1">G3</strain>
    </source>
</reference>
<dbReference type="PANTHER" id="PTHR15907">
    <property type="entry name" value="DUF614 FAMILY PROTEIN-RELATED"/>
    <property type="match status" value="1"/>
</dbReference>
<evidence type="ECO:0000313" key="1">
    <source>
        <dbReference type="EMBL" id="EAY04135.1"/>
    </source>
</evidence>
<proteinExistence type="predicted"/>
<dbReference type="NCBIfam" id="TIGR01571">
    <property type="entry name" value="A_thal_Cys_rich"/>
    <property type="match status" value="1"/>
</dbReference>
<dbReference type="RefSeq" id="XP_001316358.1">
    <property type="nucleotide sequence ID" value="XM_001316323.1"/>
</dbReference>
<dbReference type="AlphaFoldDB" id="A2ET82"/>
<dbReference type="Pfam" id="PF04749">
    <property type="entry name" value="PLAC8"/>
    <property type="match status" value="1"/>
</dbReference>
<dbReference type="OrthoDB" id="1045822at2759"/>
<accession>A2ET82</accession>
<sequence length="130" mass="14681">MESDSQEGVYKYDLFSCFEDIPLCLFAVFCPPCAAASNKEALSGGGCWCPSIGFIPEIYWTRQIVKTRKHMVRDEVGDCVLTIFCLPCVLVQDGREIKSGSCPQNPSEYYLNTFDQVPLMQESRNKKYLA</sequence>
<dbReference type="InterPro" id="IPR006461">
    <property type="entry name" value="PLAC_motif_containing"/>
</dbReference>
<dbReference type="Proteomes" id="UP000001542">
    <property type="component" value="Unassembled WGS sequence"/>
</dbReference>
<organism evidence="1 2">
    <name type="scientific">Trichomonas vaginalis (strain ATCC PRA-98 / G3)</name>
    <dbReference type="NCBI Taxonomy" id="412133"/>
    <lineage>
        <taxon>Eukaryota</taxon>
        <taxon>Metamonada</taxon>
        <taxon>Parabasalia</taxon>
        <taxon>Trichomonadida</taxon>
        <taxon>Trichomonadidae</taxon>
        <taxon>Trichomonas</taxon>
    </lineage>
</organism>
<protein>
    <submittedName>
        <fullName evidence="1">Uncharacterized Cys-rich domain containing protein</fullName>
    </submittedName>
</protein>
<gene>
    <name evidence="1" type="ORF">TVAG_125750</name>
</gene>
<dbReference type="VEuPathDB" id="TrichDB:TVAG_125750"/>
<dbReference type="InParanoid" id="A2ET82"/>
<dbReference type="EMBL" id="DS113484">
    <property type="protein sequence ID" value="EAY04135.1"/>
    <property type="molecule type" value="Genomic_DNA"/>
</dbReference>
<keyword evidence="2" id="KW-1185">Reference proteome</keyword>
<reference evidence="1" key="2">
    <citation type="journal article" date="2007" name="Science">
        <title>Draft genome sequence of the sexually transmitted pathogen Trichomonas vaginalis.</title>
        <authorList>
            <person name="Carlton J.M."/>
            <person name="Hirt R.P."/>
            <person name="Silva J.C."/>
            <person name="Delcher A.L."/>
            <person name="Schatz M."/>
            <person name="Zhao Q."/>
            <person name="Wortman J.R."/>
            <person name="Bidwell S.L."/>
            <person name="Alsmark U.C.M."/>
            <person name="Besteiro S."/>
            <person name="Sicheritz-Ponten T."/>
            <person name="Noel C.J."/>
            <person name="Dacks J.B."/>
            <person name="Foster P.G."/>
            <person name="Simillion C."/>
            <person name="Van de Peer Y."/>
            <person name="Miranda-Saavedra D."/>
            <person name="Barton G.J."/>
            <person name="Westrop G.D."/>
            <person name="Mueller S."/>
            <person name="Dessi D."/>
            <person name="Fiori P.L."/>
            <person name="Ren Q."/>
            <person name="Paulsen I."/>
            <person name="Zhang H."/>
            <person name="Bastida-Corcuera F.D."/>
            <person name="Simoes-Barbosa A."/>
            <person name="Brown M.T."/>
            <person name="Hayes R.D."/>
            <person name="Mukherjee M."/>
            <person name="Okumura C.Y."/>
            <person name="Schneider R."/>
            <person name="Smith A.J."/>
            <person name="Vanacova S."/>
            <person name="Villalvazo M."/>
            <person name="Haas B.J."/>
            <person name="Pertea M."/>
            <person name="Feldblyum T.V."/>
            <person name="Utterback T.R."/>
            <person name="Shu C.L."/>
            <person name="Osoegawa K."/>
            <person name="de Jong P.J."/>
            <person name="Hrdy I."/>
            <person name="Horvathova L."/>
            <person name="Zubacova Z."/>
            <person name="Dolezal P."/>
            <person name="Malik S.B."/>
            <person name="Logsdon J.M. Jr."/>
            <person name="Henze K."/>
            <person name="Gupta A."/>
            <person name="Wang C.C."/>
            <person name="Dunne R.L."/>
            <person name="Upcroft J.A."/>
            <person name="Upcroft P."/>
            <person name="White O."/>
            <person name="Salzberg S.L."/>
            <person name="Tang P."/>
            <person name="Chiu C.-H."/>
            <person name="Lee Y.-S."/>
            <person name="Embley T.M."/>
            <person name="Coombs G.H."/>
            <person name="Mottram J.C."/>
            <person name="Tachezy J."/>
            <person name="Fraser-Liggett C.M."/>
            <person name="Johnson P.J."/>
        </authorList>
    </citation>
    <scope>NUCLEOTIDE SEQUENCE [LARGE SCALE GENOMIC DNA]</scope>
    <source>
        <strain evidence="1">G3</strain>
    </source>
</reference>
<name>A2ET82_TRIV3</name>